<comment type="caution">
    <text evidence="3">The sequence shown here is derived from an EMBL/GenBank/DDBJ whole genome shotgun (WGS) entry which is preliminary data.</text>
</comment>
<dbReference type="EMBL" id="JARXVC010000011">
    <property type="protein sequence ID" value="MDH6282772.1"/>
    <property type="molecule type" value="Genomic_DNA"/>
</dbReference>
<dbReference type="InterPro" id="IPR001647">
    <property type="entry name" value="HTH_TetR"/>
</dbReference>
<proteinExistence type="predicted"/>
<gene>
    <name evidence="3" type="ORF">M2280_004009</name>
</gene>
<evidence type="ECO:0000256" key="1">
    <source>
        <dbReference type="ARBA" id="ARBA00023125"/>
    </source>
</evidence>
<protein>
    <submittedName>
        <fullName evidence="3">AcrR family transcriptional regulator</fullName>
    </submittedName>
</protein>
<feature type="domain" description="HTH tetR-type" evidence="2">
    <location>
        <begin position="25"/>
        <end position="72"/>
    </location>
</feature>
<dbReference type="Gene3D" id="1.10.357.10">
    <property type="entry name" value="Tetracycline Repressor, domain 2"/>
    <property type="match status" value="1"/>
</dbReference>
<evidence type="ECO:0000259" key="2">
    <source>
        <dbReference type="Pfam" id="PF00440"/>
    </source>
</evidence>
<keyword evidence="1" id="KW-0238">DNA-binding</keyword>
<dbReference type="InterPro" id="IPR009057">
    <property type="entry name" value="Homeodomain-like_sf"/>
</dbReference>
<sequence length="227" mass="24884">MSQADEHSAFSTLADMNTPNGRDTILHVAERLIAERGLHGVSAREIVRTAGQRNNSAITYHFGSWNGLLEAVWLAHIGNVNTVRAEMLDAIDADTPDRLAALVGAYVHPFVAEVASHEPSYWARFNEQWLTGVHMDFVTRPTSLVPDDPRYPKVGGMSLLKELLADIGAELTHIDESLRARRVALMARFVVAGMASWEREATTGTAVDLESLESELTSLSIALLRAP</sequence>
<dbReference type="SUPFAM" id="SSF46689">
    <property type="entry name" value="Homeodomain-like"/>
    <property type="match status" value="1"/>
</dbReference>
<dbReference type="Proteomes" id="UP001160334">
    <property type="component" value="Unassembled WGS sequence"/>
</dbReference>
<name>A0ABT6MES3_9NOCA</name>
<accession>A0ABT6MES3</accession>
<keyword evidence="4" id="KW-1185">Reference proteome</keyword>
<evidence type="ECO:0000313" key="4">
    <source>
        <dbReference type="Proteomes" id="UP001160334"/>
    </source>
</evidence>
<dbReference type="Pfam" id="PF00440">
    <property type="entry name" value="TetR_N"/>
    <property type="match status" value="1"/>
</dbReference>
<organism evidence="3 4">
    <name type="scientific">Prescottella agglutinans</name>
    <dbReference type="NCBI Taxonomy" id="1644129"/>
    <lineage>
        <taxon>Bacteria</taxon>
        <taxon>Bacillati</taxon>
        <taxon>Actinomycetota</taxon>
        <taxon>Actinomycetes</taxon>
        <taxon>Mycobacteriales</taxon>
        <taxon>Nocardiaceae</taxon>
        <taxon>Prescottella</taxon>
    </lineage>
</organism>
<reference evidence="3 4" key="1">
    <citation type="submission" date="2023-04" db="EMBL/GenBank/DDBJ databases">
        <title>Forest soil microbial communities from Buena Vista Peninsula, Colon Province, Panama.</title>
        <authorList>
            <person name="Bouskill N."/>
        </authorList>
    </citation>
    <scope>NUCLEOTIDE SEQUENCE [LARGE SCALE GENOMIC DNA]</scope>
    <source>
        <strain evidence="3 4">CFH S0262</strain>
    </source>
</reference>
<evidence type="ECO:0000313" key="3">
    <source>
        <dbReference type="EMBL" id="MDH6282772.1"/>
    </source>
</evidence>